<dbReference type="InterPro" id="IPR011060">
    <property type="entry name" value="RibuloseP-bd_barrel"/>
</dbReference>
<evidence type="ECO:0000256" key="8">
    <source>
        <dbReference type="HAMAP-Rule" id="MF_00134"/>
    </source>
</evidence>
<dbReference type="GO" id="GO:0004425">
    <property type="term" value="F:indole-3-glycerol-phosphate synthase activity"/>
    <property type="evidence" value="ECO:0007669"/>
    <property type="project" value="UniProtKB-EC"/>
</dbReference>
<comment type="similarity">
    <text evidence="8">Belongs to the TrpC family.</text>
</comment>
<comment type="caution">
    <text evidence="10">The sequence shown here is derived from an EMBL/GenBank/DDBJ whole genome shotgun (WGS) entry which is preliminary data.</text>
</comment>
<dbReference type="CDD" id="cd00331">
    <property type="entry name" value="IGPS"/>
    <property type="match status" value="1"/>
</dbReference>
<dbReference type="Proteomes" id="UP001595613">
    <property type="component" value="Unassembled WGS sequence"/>
</dbReference>
<gene>
    <name evidence="8 10" type="primary">trpC</name>
    <name evidence="10" type="ORF">ACFOOL_14420</name>
</gene>
<evidence type="ECO:0000256" key="1">
    <source>
        <dbReference type="ARBA" id="ARBA00001633"/>
    </source>
</evidence>
<dbReference type="EC" id="4.1.1.48" evidence="8"/>
<dbReference type="NCBIfam" id="NF001370">
    <property type="entry name" value="PRK00278.1-2"/>
    <property type="match status" value="1"/>
</dbReference>
<protein>
    <recommendedName>
        <fullName evidence="8">Indole-3-glycerol phosphate synthase</fullName>
        <shortName evidence="8">IGPS</shortName>
        <ecNumber evidence="8">4.1.1.48</ecNumber>
    </recommendedName>
</protein>
<dbReference type="NCBIfam" id="NF001377">
    <property type="entry name" value="PRK00278.2-4"/>
    <property type="match status" value="1"/>
</dbReference>
<dbReference type="HAMAP" id="MF_00134_B">
    <property type="entry name" value="IGPS_B"/>
    <property type="match status" value="1"/>
</dbReference>
<evidence type="ECO:0000256" key="5">
    <source>
        <dbReference type="ARBA" id="ARBA00022822"/>
    </source>
</evidence>
<evidence type="ECO:0000256" key="7">
    <source>
        <dbReference type="ARBA" id="ARBA00023239"/>
    </source>
</evidence>
<organism evidence="10 11">
    <name type="scientific">Devosia honganensis</name>
    <dbReference type="NCBI Taxonomy" id="1610527"/>
    <lineage>
        <taxon>Bacteria</taxon>
        <taxon>Pseudomonadati</taxon>
        <taxon>Pseudomonadota</taxon>
        <taxon>Alphaproteobacteria</taxon>
        <taxon>Hyphomicrobiales</taxon>
        <taxon>Devosiaceae</taxon>
        <taxon>Devosia</taxon>
    </lineage>
</organism>
<dbReference type="NCBIfam" id="NF001373">
    <property type="entry name" value="PRK00278.1-6"/>
    <property type="match status" value="1"/>
</dbReference>
<evidence type="ECO:0000256" key="6">
    <source>
        <dbReference type="ARBA" id="ARBA00023141"/>
    </source>
</evidence>
<keyword evidence="7 8" id="KW-0456">Lyase</keyword>
<dbReference type="InterPro" id="IPR045186">
    <property type="entry name" value="Indole-3-glycerol_P_synth"/>
</dbReference>
<sequence length="271" mass="29490">MMTDILKQIEAYKREEIAAAKTARPWAEVVAKAHDQPPPRGFVEAIERKRRDGRFALIAEVKKASPSKGLIRADFDPARIARAYESAGAACLSVLTDGPSFQGAPDYLVEARAATALPALRKDFLFETYQVAEARSWGGDCILVILAAVGDDAARYLLDAAREWGMDALVEVHDQPELDRALSLDAKFIGINNRNLRTFETTLDTTVNLASGVPDDVLLVSESGIVTHEHVLMLEERCGVGTFLVGESLMRQPDVAAATRALLTGAPEMAR</sequence>
<dbReference type="SUPFAM" id="SSF51366">
    <property type="entry name" value="Ribulose-phoshate binding barrel"/>
    <property type="match status" value="1"/>
</dbReference>
<dbReference type="InterPro" id="IPR001468">
    <property type="entry name" value="Indole-3-GlycerolPSynthase_CS"/>
</dbReference>
<evidence type="ECO:0000313" key="10">
    <source>
        <dbReference type="EMBL" id="MFC3705949.1"/>
    </source>
</evidence>
<keyword evidence="6 8" id="KW-0057">Aromatic amino acid biosynthesis</keyword>
<evidence type="ECO:0000256" key="2">
    <source>
        <dbReference type="ARBA" id="ARBA00004696"/>
    </source>
</evidence>
<evidence type="ECO:0000256" key="4">
    <source>
        <dbReference type="ARBA" id="ARBA00022793"/>
    </source>
</evidence>
<dbReference type="EMBL" id="JBHRYD010000013">
    <property type="protein sequence ID" value="MFC3705949.1"/>
    <property type="molecule type" value="Genomic_DNA"/>
</dbReference>
<reference evidence="11" key="1">
    <citation type="journal article" date="2019" name="Int. J. Syst. Evol. Microbiol.">
        <title>The Global Catalogue of Microorganisms (GCM) 10K type strain sequencing project: providing services to taxonomists for standard genome sequencing and annotation.</title>
        <authorList>
            <consortium name="The Broad Institute Genomics Platform"/>
            <consortium name="The Broad Institute Genome Sequencing Center for Infectious Disease"/>
            <person name="Wu L."/>
            <person name="Ma J."/>
        </authorList>
    </citation>
    <scope>NUCLEOTIDE SEQUENCE [LARGE SCALE GENOMIC DNA]</scope>
    <source>
        <strain evidence="11">KCTC 42281</strain>
    </source>
</reference>
<evidence type="ECO:0000256" key="3">
    <source>
        <dbReference type="ARBA" id="ARBA00022605"/>
    </source>
</evidence>
<comment type="pathway">
    <text evidence="2 8">Amino-acid biosynthesis; L-tryptophan biosynthesis; L-tryptophan from chorismate: step 4/5.</text>
</comment>
<dbReference type="Pfam" id="PF00218">
    <property type="entry name" value="IGPS"/>
    <property type="match status" value="1"/>
</dbReference>
<dbReference type="InterPro" id="IPR013785">
    <property type="entry name" value="Aldolase_TIM"/>
</dbReference>
<keyword evidence="11" id="KW-1185">Reference proteome</keyword>
<keyword evidence="5 8" id="KW-0822">Tryptophan biosynthesis</keyword>
<accession>A0ABV7X5W6</accession>
<proteinExistence type="inferred from homology"/>
<dbReference type="RefSeq" id="WP_380097941.1">
    <property type="nucleotide sequence ID" value="NZ_JBHRYD010000013.1"/>
</dbReference>
<dbReference type="PANTHER" id="PTHR22854:SF2">
    <property type="entry name" value="INDOLE-3-GLYCEROL-PHOSPHATE SYNTHASE"/>
    <property type="match status" value="1"/>
</dbReference>
<dbReference type="InterPro" id="IPR013798">
    <property type="entry name" value="Indole-3-glycerol_P_synth_dom"/>
</dbReference>
<evidence type="ECO:0000259" key="9">
    <source>
        <dbReference type="Pfam" id="PF00218"/>
    </source>
</evidence>
<dbReference type="PANTHER" id="PTHR22854">
    <property type="entry name" value="TRYPTOPHAN BIOSYNTHESIS PROTEIN"/>
    <property type="match status" value="1"/>
</dbReference>
<keyword evidence="4 8" id="KW-0210">Decarboxylase</keyword>
<dbReference type="PROSITE" id="PS00614">
    <property type="entry name" value="IGPS"/>
    <property type="match status" value="1"/>
</dbReference>
<evidence type="ECO:0000313" key="11">
    <source>
        <dbReference type="Proteomes" id="UP001595613"/>
    </source>
</evidence>
<dbReference type="Gene3D" id="3.20.20.70">
    <property type="entry name" value="Aldolase class I"/>
    <property type="match status" value="1"/>
</dbReference>
<feature type="domain" description="Indole-3-glycerol phosphate synthase" evidence="9">
    <location>
        <begin position="6"/>
        <end position="262"/>
    </location>
</feature>
<comment type="catalytic activity">
    <reaction evidence="1 8">
        <text>1-(2-carboxyphenylamino)-1-deoxy-D-ribulose 5-phosphate + H(+) = (1S,2R)-1-C-(indol-3-yl)glycerol 3-phosphate + CO2 + H2O</text>
        <dbReference type="Rhea" id="RHEA:23476"/>
        <dbReference type="ChEBI" id="CHEBI:15377"/>
        <dbReference type="ChEBI" id="CHEBI:15378"/>
        <dbReference type="ChEBI" id="CHEBI:16526"/>
        <dbReference type="ChEBI" id="CHEBI:58613"/>
        <dbReference type="ChEBI" id="CHEBI:58866"/>
        <dbReference type="EC" id="4.1.1.48"/>
    </reaction>
</comment>
<name>A0ABV7X5W6_9HYPH</name>
<keyword evidence="3 8" id="KW-0028">Amino-acid biosynthesis</keyword>